<gene>
    <name evidence="2" type="primary">Mis18bp1_0</name>
    <name evidence="2" type="ORF">HERCAC_R09289</name>
</gene>
<dbReference type="Pfam" id="PF09133">
    <property type="entry name" value="SANTA"/>
    <property type="match status" value="1"/>
</dbReference>
<feature type="domain" description="SANTA" evidence="1">
    <location>
        <begin position="1"/>
        <end position="58"/>
    </location>
</feature>
<dbReference type="AlphaFoldDB" id="A0A7L0G400"/>
<dbReference type="GO" id="GO:0000775">
    <property type="term" value="C:chromosome, centromeric region"/>
    <property type="evidence" value="ECO:0007669"/>
    <property type="project" value="TreeGrafter"/>
</dbReference>
<proteinExistence type="predicted"/>
<dbReference type="PANTHER" id="PTHR16124:SF3">
    <property type="entry name" value="MIS18-BINDING PROTEIN 1"/>
    <property type="match status" value="1"/>
</dbReference>
<evidence type="ECO:0000259" key="1">
    <source>
        <dbReference type="Pfam" id="PF09133"/>
    </source>
</evidence>
<feature type="non-terminal residue" evidence="2">
    <location>
        <position position="1"/>
    </location>
</feature>
<dbReference type="EMBL" id="VXAJ01000015">
    <property type="protein sequence ID" value="NXK02474.1"/>
    <property type="molecule type" value="Genomic_DNA"/>
</dbReference>
<organism evidence="2 3">
    <name type="scientific">Herpetotheres cachinnans</name>
    <name type="common">Laughing falcon</name>
    <name type="synonym">Falco cachinnans</name>
    <dbReference type="NCBI Taxonomy" id="56343"/>
    <lineage>
        <taxon>Eukaryota</taxon>
        <taxon>Metazoa</taxon>
        <taxon>Chordata</taxon>
        <taxon>Craniata</taxon>
        <taxon>Vertebrata</taxon>
        <taxon>Euteleostomi</taxon>
        <taxon>Archelosauria</taxon>
        <taxon>Archosauria</taxon>
        <taxon>Dinosauria</taxon>
        <taxon>Saurischia</taxon>
        <taxon>Theropoda</taxon>
        <taxon>Coelurosauria</taxon>
        <taxon>Aves</taxon>
        <taxon>Neognathae</taxon>
        <taxon>Neoaves</taxon>
        <taxon>Telluraves</taxon>
        <taxon>Australaves</taxon>
        <taxon>Falconiformes</taxon>
        <taxon>Falconidae</taxon>
        <taxon>Herpetotheres</taxon>
    </lineage>
</organism>
<dbReference type="InterPro" id="IPR015216">
    <property type="entry name" value="SANTA"/>
</dbReference>
<evidence type="ECO:0000313" key="3">
    <source>
        <dbReference type="Proteomes" id="UP000555649"/>
    </source>
</evidence>
<protein>
    <submittedName>
        <fullName evidence="2">M18BP protein</fullName>
    </submittedName>
</protein>
<name>A0A7L0G400_HERCA</name>
<comment type="caution">
    <text evidence="2">The sequence shown here is derived from an EMBL/GenBank/DDBJ whole genome shotgun (WGS) entry which is preliminary data.</text>
</comment>
<dbReference type="PANTHER" id="PTHR16124">
    <property type="entry name" value="MIS18-BINDING PROTEIN 1"/>
    <property type="match status" value="1"/>
</dbReference>
<accession>A0A7L0G400</accession>
<feature type="non-terminal residue" evidence="2">
    <location>
        <position position="68"/>
    </location>
</feature>
<sequence length="68" mass="8180">WHSNAIVERIARNQVKTSSGSIYLLEGNIDSTSMRKKGFPYRFIKRFTYGFSKNWKEYVEEFLEGRRR</sequence>
<dbReference type="InterPro" id="IPR039110">
    <property type="entry name" value="KNL2-like"/>
</dbReference>
<reference evidence="2 3" key="1">
    <citation type="submission" date="2019-09" db="EMBL/GenBank/DDBJ databases">
        <title>Bird 10,000 Genomes (B10K) Project - Family phase.</title>
        <authorList>
            <person name="Zhang G."/>
        </authorList>
    </citation>
    <scope>NUCLEOTIDE SEQUENCE [LARGE SCALE GENOMIC DNA]</scope>
    <source>
        <strain evidence="2">B10K-DU-005-78</strain>
        <tissue evidence="2">Mixed tissue sample</tissue>
    </source>
</reference>
<dbReference type="Proteomes" id="UP000555649">
    <property type="component" value="Unassembled WGS sequence"/>
</dbReference>
<keyword evidence="3" id="KW-1185">Reference proteome</keyword>
<evidence type="ECO:0000313" key="2">
    <source>
        <dbReference type="EMBL" id="NXK02474.1"/>
    </source>
</evidence>